<keyword evidence="2" id="KW-0902">Two-component regulatory system</keyword>
<dbReference type="SMART" id="SM00448">
    <property type="entry name" value="REC"/>
    <property type="match status" value="1"/>
</dbReference>
<gene>
    <name evidence="5" type="ORF">DI586_11145</name>
</gene>
<feature type="modified residue" description="4-aspartylphosphate" evidence="3">
    <location>
        <position position="64"/>
    </location>
</feature>
<proteinExistence type="predicted"/>
<protein>
    <submittedName>
        <fullName evidence="5">Response regulator</fullName>
    </submittedName>
</protein>
<dbReference type="EMBL" id="QFOT01000184">
    <property type="protein sequence ID" value="PZP53365.1"/>
    <property type="molecule type" value="Genomic_DNA"/>
</dbReference>
<sequence>MHKSNVKLDKLRVMIVDDQADMRGMIRHMLAELGVNQVFEAIDGKQAMAFMDDAIDMIDLVICDWNMPVMSGVEVLRQLRSVDHDMPFLMVTGRNDINSVSEAKASGVTAYISKPFSLDQLENKIKIIVSRAPHGLSA</sequence>
<dbReference type="PROSITE" id="PS50110">
    <property type="entry name" value="RESPONSE_REGULATORY"/>
    <property type="match status" value="1"/>
</dbReference>
<feature type="domain" description="Response regulatory" evidence="4">
    <location>
        <begin position="12"/>
        <end position="129"/>
    </location>
</feature>
<evidence type="ECO:0000313" key="5">
    <source>
        <dbReference type="EMBL" id="PZP53365.1"/>
    </source>
</evidence>
<evidence type="ECO:0000259" key="4">
    <source>
        <dbReference type="PROSITE" id="PS50110"/>
    </source>
</evidence>
<keyword evidence="1 3" id="KW-0597">Phosphoprotein</keyword>
<dbReference type="InterPro" id="IPR011006">
    <property type="entry name" value="CheY-like_superfamily"/>
</dbReference>
<evidence type="ECO:0000313" key="6">
    <source>
        <dbReference type="Proteomes" id="UP000249739"/>
    </source>
</evidence>
<dbReference type="GO" id="GO:0000160">
    <property type="term" value="P:phosphorelay signal transduction system"/>
    <property type="evidence" value="ECO:0007669"/>
    <property type="project" value="UniProtKB-KW"/>
</dbReference>
<dbReference type="AlphaFoldDB" id="A0A2W5FB84"/>
<dbReference type="InterPro" id="IPR001789">
    <property type="entry name" value="Sig_transdc_resp-reg_receiver"/>
</dbReference>
<comment type="caution">
    <text evidence="5">The sequence shown here is derived from an EMBL/GenBank/DDBJ whole genome shotgun (WGS) entry which is preliminary data.</text>
</comment>
<reference evidence="5 6" key="1">
    <citation type="submission" date="2017-08" db="EMBL/GenBank/DDBJ databases">
        <title>Infants hospitalized years apart are colonized by the same room-sourced microbial strains.</title>
        <authorList>
            <person name="Brooks B."/>
            <person name="Olm M.R."/>
            <person name="Firek B.A."/>
            <person name="Baker R."/>
            <person name="Thomas B.C."/>
            <person name="Morowitz M.J."/>
            <person name="Banfield J.F."/>
        </authorList>
    </citation>
    <scope>NUCLEOTIDE SEQUENCE [LARGE SCALE GENOMIC DNA]</scope>
    <source>
        <strain evidence="5">S2_006_000_R2_64</strain>
    </source>
</reference>
<dbReference type="Pfam" id="PF00072">
    <property type="entry name" value="Response_reg"/>
    <property type="match status" value="1"/>
</dbReference>
<dbReference type="Gene3D" id="3.40.50.2300">
    <property type="match status" value="1"/>
</dbReference>
<dbReference type="PANTHER" id="PTHR44591">
    <property type="entry name" value="STRESS RESPONSE REGULATOR PROTEIN 1"/>
    <property type="match status" value="1"/>
</dbReference>
<accession>A0A2W5FB84</accession>
<dbReference type="PANTHER" id="PTHR44591:SF14">
    <property type="entry name" value="PROTEIN PILG"/>
    <property type="match status" value="1"/>
</dbReference>
<name>A0A2W5FB84_9BACT</name>
<evidence type="ECO:0000256" key="1">
    <source>
        <dbReference type="ARBA" id="ARBA00022553"/>
    </source>
</evidence>
<dbReference type="Proteomes" id="UP000249739">
    <property type="component" value="Unassembled WGS sequence"/>
</dbReference>
<organism evidence="5 6">
    <name type="scientific">Micavibrio aeruginosavorus</name>
    <dbReference type="NCBI Taxonomy" id="349221"/>
    <lineage>
        <taxon>Bacteria</taxon>
        <taxon>Pseudomonadati</taxon>
        <taxon>Bdellovibrionota</taxon>
        <taxon>Bdellovibrionia</taxon>
        <taxon>Bdellovibrionales</taxon>
        <taxon>Pseudobdellovibrionaceae</taxon>
        <taxon>Micavibrio</taxon>
    </lineage>
</organism>
<dbReference type="SUPFAM" id="SSF52172">
    <property type="entry name" value="CheY-like"/>
    <property type="match status" value="1"/>
</dbReference>
<evidence type="ECO:0000256" key="3">
    <source>
        <dbReference type="PROSITE-ProRule" id="PRU00169"/>
    </source>
</evidence>
<evidence type="ECO:0000256" key="2">
    <source>
        <dbReference type="ARBA" id="ARBA00023012"/>
    </source>
</evidence>
<dbReference type="InterPro" id="IPR050595">
    <property type="entry name" value="Bact_response_regulator"/>
</dbReference>